<evidence type="ECO:0000313" key="2">
    <source>
        <dbReference type="EMBL" id="GET86952.1"/>
    </source>
</evidence>
<evidence type="ECO:0000256" key="1">
    <source>
        <dbReference type="SAM" id="MobiDB-lite"/>
    </source>
</evidence>
<dbReference type="PANTHER" id="PTHR34144">
    <property type="entry name" value="CHROMOSOME 8, WHOLE GENOME SHOTGUN SEQUENCE"/>
    <property type="match status" value="1"/>
</dbReference>
<dbReference type="Proteomes" id="UP000419144">
    <property type="component" value="Unassembled WGS sequence"/>
</dbReference>
<dbReference type="VEuPathDB" id="TriTrypDB:LtaPh_1309200"/>
<dbReference type="AlphaFoldDB" id="A0A640KC22"/>
<reference evidence="2" key="1">
    <citation type="submission" date="2019-11" db="EMBL/GenBank/DDBJ databases">
        <title>Leishmania tarentolae CDS.</title>
        <authorList>
            <person name="Goto Y."/>
            <person name="Yamagishi J."/>
        </authorList>
    </citation>
    <scope>NUCLEOTIDE SEQUENCE [LARGE SCALE GENOMIC DNA]</scope>
    <source>
        <strain evidence="2">Parrot Tar II</strain>
    </source>
</reference>
<dbReference type="OrthoDB" id="262547at2759"/>
<proteinExistence type="predicted"/>
<dbReference type="Pfam" id="PF11735">
    <property type="entry name" value="CAP59_mtransfer"/>
    <property type="match status" value="1"/>
</dbReference>
<sequence length="1084" mass="118749">MLMLQRSATSLFSFLTSGSTRRSRDGGTKRSRDGGTADSAAANDVVKVQYASNLVLHYHGSSDSFSLTSNNVQLVPYPLVPPPVRKGHGEAAAPQPVDVIGKKEDRGEKADNRIGAASDKDTDPTITVTIPKGKVRYAVPHRTVPHTPTHGWDHFYIALNLWKNEKVLPDLTEALIVFLEEEVKPFFDLATSVVVSIYANISPDRTSELITTTLIPRLHAAGVRTVYATVEGACLGYVERQSFHERIEWMACIRNKALAPLYEKGMNVFASPQQQQQQQQQQAATGADGGADRLVVLFFNDVVFRPQDITSLLESRVEAQIANVEPHGWVSSGVKKKVEFVDPGVVNDIVDSKTQRVGTASTSPSAATSTGAGTTFDMACGMDFYATFYDTWVTRDRLGKPFGAQMPYSDDHATQEAFYRIFNHERSGDYAPRASAIPVKCCWNGVAAIRGRFFLAPSPLHRLGFPVRDAAETTAQTSSAASSVLAATGSARREAAGSLPDGLQHPSGAVYDRIGDVHDLLSTTTLAHYYKCMLALRLQSVCGSWRLMSRILARATDTPFYVPEACDSNNNFTDLLQSVDREMSQPSAADADWVQLRLQREGHTLFPDIMQDVTSLEASAVDAESEADVESAVSMVPRVEEDSIYYRARHPSVRFRHAFTPSYGAAVAGHAPVRDDVCLASECLLICQDVMHAALLQDKRVPVILLNPHVRVGYNLKDFNRVTQQTWFFENPHVYWLWTLARRAQLWWSSSSSSIQEKGGLRVLGNATSAMDDWLRNASVVASSGTVMQGTQQLSVQDGAGRVKDTGLIDIPTLTRMDCHKTVAGSIRVAMGAFFPVVRVGKLLLAVLALRWMCSQAQMDVSIDPPSNKGVIARAYSLEVQWWRALHGAVRYSWLAQRLRRLAVGVAGGEQYAGDGSRMRAVTSFSSALLKQLRRLQSHRFAKNLPGRSCVRAVWVTLYFVVQTLMWLLRTLCCVPFGVGCCQTPRRSKTSAVRSSGKLRQLWQRRGSGSWTAPHYRRGSFPSGVPTDDPRACLTVAGEAGNYTAAGRSEEMTRPIAFALSIPRSLTATGGGGSLGDSGDDAEV</sequence>
<dbReference type="InterPro" id="IPR021047">
    <property type="entry name" value="Mannosyltransferase_CMT1"/>
</dbReference>
<dbReference type="EMBL" id="BLBS01000017">
    <property type="protein sequence ID" value="GET86952.1"/>
    <property type="molecule type" value="Genomic_DNA"/>
</dbReference>
<protein>
    <submittedName>
        <fullName evidence="2">Uncharacterized protein</fullName>
    </submittedName>
</protein>
<feature type="compositionally biased region" description="Basic and acidic residues" evidence="1">
    <location>
        <begin position="22"/>
        <end position="35"/>
    </location>
</feature>
<organism evidence="2 3">
    <name type="scientific">Leishmania tarentolae</name>
    <name type="common">Sauroleishmania tarentolae</name>
    <dbReference type="NCBI Taxonomy" id="5689"/>
    <lineage>
        <taxon>Eukaryota</taxon>
        <taxon>Discoba</taxon>
        <taxon>Euglenozoa</taxon>
        <taxon>Kinetoplastea</taxon>
        <taxon>Metakinetoplastina</taxon>
        <taxon>Trypanosomatida</taxon>
        <taxon>Trypanosomatidae</taxon>
        <taxon>Leishmaniinae</taxon>
        <taxon>Leishmania</taxon>
        <taxon>lizard Leishmania</taxon>
    </lineage>
</organism>
<feature type="region of interest" description="Disordered" evidence="1">
    <location>
        <begin position="15"/>
        <end position="40"/>
    </location>
</feature>
<keyword evidence="3" id="KW-1185">Reference proteome</keyword>
<gene>
    <name evidence="2" type="ORF">LtaPh_1309200</name>
</gene>
<comment type="caution">
    <text evidence="2">The sequence shown here is derived from an EMBL/GenBank/DDBJ whole genome shotgun (WGS) entry which is preliminary data.</text>
</comment>
<accession>A0A640KC22</accession>
<dbReference type="PANTHER" id="PTHR34144:SF7">
    <property type="entry name" value="EXPORT PROTEIN (CAP59), PUTATIVE (AFU_ORTHOLOGUE AFUA_7G05020)-RELATED"/>
    <property type="match status" value="1"/>
</dbReference>
<evidence type="ECO:0000313" key="3">
    <source>
        <dbReference type="Proteomes" id="UP000419144"/>
    </source>
</evidence>
<feature type="region of interest" description="Disordered" evidence="1">
    <location>
        <begin position="104"/>
        <end position="123"/>
    </location>
</feature>
<name>A0A640KC22_LEITA</name>